<dbReference type="GO" id="GO:0051537">
    <property type="term" value="F:2 iron, 2 sulfur cluster binding"/>
    <property type="evidence" value="ECO:0007669"/>
    <property type="project" value="InterPro"/>
</dbReference>
<sequence length="123" mass="13015">MALLRIEPAGVAVCSLDGEPILTALARSGHTHRFGCRRGGCGVCKVEVVSGAVRYQARVADQVLSPAERAAGVCLSCRAVPEGDVVIRLRAGDRLRCVAPMLAALACKTNKDTDKVKDKEGER</sequence>
<dbReference type="InterPro" id="IPR036010">
    <property type="entry name" value="2Fe-2S_ferredoxin-like_sf"/>
</dbReference>
<keyword evidence="3" id="KW-1185">Reference proteome</keyword>
<dbReference type="Gene3D" id="3.10.20.30">
    <property type="match status" value="1"/>
</dbReference>
<organism evidence="2 3">
    <name type="scientific">Mycobacterium helveticum</name>
    <dbReference type="NCBI Taxonomy" id="2592811"/>
    <lineage>
        <taxon>Bacteria</taxon>
        <taxon>Bacillati</taxon>
        <taxon>Actinomycetota</taxon>
        <taxon>Actinomycetes</taxon>
        <taxon>Mycobacteriales</taxon>
        <taxon>Mycobacteriaceae</taxon>
        <taxon>Mycobacterium</taxon>
    </lineage>
</organism>
<dbReference type="InterPro" id="IPR012675">
    <property type="entry name" value="Beta-grasp_dom_sf"/>
</dbReference>
<dbReference type="SUPFAM" id="SSF54292">
    <property type="entry name" value="2Fe-2S ferredoxin-like"/>
    <property type="match status" value="1"/>
</dbReference>
<dbReference type="Pfam" id="PF00111">
    <property type="entry name" value="Fer2"/>
    <property type="match status" value="1"/>
</dbReference>
<reference evidence="2 3" key="1">
    <citation type="submission" date="2019-07" db="EMBL/GenBank/DDBJ databases">
        <title>New Mycobacterium species.</title>
        <authorList>
            <person name="Tortoli E."/>
            <person name="Ghielmetti G."/>
            <person name="Friedel U."/>
            <person name="Trovato A."/>
        </authorList>
    </citation>
    <scope>NUCLEOTIDE SEQUENCE [LARGE SCALE GENOMIC DNA]</scope>
    <source>
        <strain evidence="2 3">16-83</strain>
    </source>
</reference>
<accession>A0A557XW02</accession>
<comment type="caution">
    <text evidence="2">The sequence shown here is derived from an EMBL/GenBank/DDBJ whole genome shotgun (WGS) entry which is preliminary data.</text>
</comment>
<dbReference type="InterPro" id="IPR001041">
    <property type="entry name" value="2Fe-2S_ferredoxin-type"/>
</dbReference>
<protein>
    <submittedName>
        <fullName evidence="2">2Fe-2S iron-sulfur cluster binding domain-containing protein</fullName>
    </submittedName>
</protein>
<dbReference type="OrthoDB" id="9796486at2"/>
<dbReference type="RefSeq" id="WP_144950978.1">
    <property type="nucleotide sequence ID" value="NZ_VMQU01000035.1"/>
</dbReference>
<evidence type="ECO:0000313" key="3">
    <source>
        <dbReference type="Proteomes" id="UP000320513"/>
    </source>
</evidence>
<proteinExistence type="predicted"/>
<dbReference type="PROSITE" id="PS00197">
    <property type="entry name" value="2FE2S_FER_1"/>
    <property type="match status" value="1"/>
</dbReference>
<name>A0A557XW02_9MYCO</name>
<dbReference type="Proteomes" id="UP000320513">
    <property type="component" value="Unassembled WGS sequence"/>
</dbReference>
<dbReference type="PROSITE" id="PS51085">
    <property type="entry name" value="2FE2S_FER_2"/>
    <property type="match status" value="1"/>
</dbReference>
<dbReference type="InterPro" id="IPR006058">
    <property type="entry name" value="2Fe2S_fd_BS"/>
</dbReference>
<evidence type="ECO:0000313" key="2">
    <source>
        <dbReference type="EMBL" id="TVS90210.1"/>
    </source>
</evidence>
<gene>
    <name evidence="2" type="ORF">FPZ47_10580</name>
</gene>
<evidence type="ECO:0000259" key="1">
    <source>
        <dbReference type="PROSITE" id="PS51085"/>
    </source>
</evidence>
<dbReference type="CDD" id="cd00207">
    <property type="entry name" value="fer2"/>
    <property type="match status" value="1"/>
</dbReference>
<dbReference type="AlphaFoldDB" id="A0A557XW02"/>
<dbReference type="EMBL" id="VMQU01000035">
    <property type="protein sequence ID" value="TVS90210.1"/>
    <property type="molecule type" value="Genomic_DNA"/>
</dbReference>
<feature type="domain" description="2Fe-2S ferredoxin-type" evidence="1">
    <location>
        <begin position="1"/>
        <end position="93"/>
    </location>
</feature>